<dbReference type="HOGENOM" id="CLU_3167517_0_0_5"/>
<protein>
    <submittedName>
        <fullName evidence="1">2C-methyl-D-erythritol 2,4-cyclodiphosphate synthase domain protein</fullName>
        <ecNumber evidence="1">4.6.1.12</ecNumber>
    </submittedName>
</protein>
<dbReference type="EC" id="4.6.1.12" evidence="1"/>
<proteinExistence type="predicted"/>
<evidence type="ECO:0000313" key="2">
    <source>
        <dbReference type="Proteomes" id="UP000023762"/>
    </source>
</evidence>
<dbReference type="AlphaFoldDB" id="X5GKS1"/>
<dbReference type="KEGG" id="ehh:EHF_0908"/>
<organism evidence="1 2">
    <name type="scientific">Ehrlichia japonica</name>
    <dbReference type="NCBI Taxonomy" id="391036"/>
    <lineage>
        <taxon>Bacteria</taxon>
        <taxon>Pseudomonadati</taxon>
        <taxon>Pseudomonadota</taxon>
        <taxon>Alphaproteobacteria</taxon>
        <taxon>Rickettsiales</taxon>
        <taxon>Anaplasmataceae</taxon>
        <taxon>Ehrlichia</taxon>
    </lineage>
</organism>
<dbReference type="GO" id="GO:0008685">
    <property type="term" value="F:2-C-methyl-D-erythritol 2,4-cyclodiphosphate synthase activity"/>
    <property type="evidence" value="ECO:0007669"/>
    <property type="project" value="UniProtKB-EC"/>
</dbReference>
<dbReference type="eggNOG" id="COG0245">
    <property type="taxonomic scope" value="Bacteria"/>
</dbReference>
<reference evidence="1 2" key="1">
    <citation type="submission" date="2014-03" db="EMBL/GenBank/DDBJ databases">
        <title>Sequencing and Comparison of Genomes and Transcriptome Profiles of Human Ehrlichiosis Agents.</title>
        <authorList>
            <person name="Lin M."/>
            <person name="Daugherty S.C."/>
            <person name="Nagaraj S."/>
            <person name="Cheng Z."/>
            <person name="Xiong Q."/>
            <person name="Lin F.-Y."/>
            <person name="Sengamalay N."/>
            <person name="Ott S."/>
            <person name="Godinez A."/>
            <person name="Tallon L.J."/>
            <person name="Sadzewicz L."/>
            <person name="Fraser C.M."/>
            <person name="Dunning Hotopp J.C."/>
            <person name="Rikihisa Y."/>
        </authorList>
    </citation>
    <scope>NUCLEOTIDE SEQUENCE [LARGE SCALE GENOMIC DNA]</scope>
    <source>
        <strain evidence="1 2">HF</strain>
    </source>
</reference>
<dbReference type="STRING" id="391036.EHF_0908"/>
<evidence type="ECO:0000313" key="1">
    <source>
        <dbReference type="EMBL" id="AHX04746.1"/>
    </source>
</evidence>
<keyword evidence="1" id="KW-0456">Lyase</keyword>
<keyword evidence="2" id="KW-1185">Reference proteome</keyword>
<dbReference type="Proteomes" id="UP000023762">
    <property type="component" value="Chromosome"/>
</dbReference>
<accession>X5GKS1</accession>
<name>X5GKS1_9RICK</name>
<gene>
    <name evidence="1" type="ORF">EHF_0908</name>
</gene>
<dbReference type="EMBL" id="CP007474">
    <property type="protein sequence ID" value="AHX04746.1"/>
    <property type="molecule type" value="Genomic_DNA"/>
</dbReference>
<sequence length="47" mass="5496">MNQHINKPMFKVGIGYDVHKFDNTPHHNINTFITICSIKINFIIVKI</sequence>